<dbReference type="Proteomes" id="UP000515312">
    <property type="component" value="Chromosome"/>
</dbReference>
<evidence type="ECO:0000256" key="1">
    <source>
        <dbReference type="ARBA" id="ARBA00004141"/>
    </source>
</evidence>
<name>A0A7G8BDA0_9BACT</name>
<dbReference type="AlphaFoldDB" id="A0A7G8BDA0"/>
<feature type="transmembrane region" description="Helical" evidence="5">
    <location>
        <begin position="385"/>
        <end position="406"/>
    </location>
</feature>
<feature type="transmembrane region" description="Helical" evidence="5">
    <location>
        <begin position="148"/>
        <end position="169"/>
    </location>
</feature>
<keyword evidence="8" id="KW-1185">Reference proteome</keyword>
<accession>A0A7G8BDA0</accession>
<organism evidence="7 8">
    <name type="scientific">Alloacidobacterium dinghuense</name>
    <dbReference type="NCBI Taxonomy" id="2763107"/>
    <lineage>
        <taxon>Bacteria</taxon>
        <taxon>Pseudomonadati</taxon>
        <taxon>Acidobacteriota</taxon>
        <taxon>Terriglobia</taxon>
        <taxon>Terriglobales</taxon>
        <taxon>Acidobacteriaceae</taxon>
        <taxon>Alloacidobacterium</taxon>
    </lineage>
</organism>
<dbReference type="PANTHER" id="PTHR11662:SF399">
    <property type="entry name" value="FI19708P1-RELATED"/>
    <property type="match status" value="1"/>
</dbReference>
<dbReference type="InterPro" id="IPR020846">
    <property type="entry name" value="MFS_dom"/>
</dbReference>
<feature type="transmembrane region" description="Helical" evidence="5">
    <location>
        <begin position="356"/>
        <end position="379"/>
    </location>
</feature>
<keyword evidence="2 5" id="KW-0812">Transmembrane</keyword>
<feature type="transmembrane region" description="Helical" evidence="5">
    <location>
        <begin position="299"/>
        <end position="319"/>
    </location>
</feature>
<comment type="subcellular location">
    <subcellularLocation>
        <location evidence="1">Membrane</location>
        <topology evidence="1">Multi-pass membrane protein</topology>
    </subcellularLocation>
</comment>
<dbReference type="EMBL" id="CP060394">
    <property type="protein sequence ID" value="QNI30520.1"/>
    <property type="molecule type" value="Genomic_DNA"/>
</dbReference>
<dbReference type="CDD" id="cd17319">
    <property type="entry name" value="MFS_ExuT_GudP_like"/>
    <property type="match status" value="1"/>
</dbReference>
<evidence type="ECO:0000256" key="3">
    <source>
        <dbReference type="ARBA" id="ARBA00022989"/>
    </source>
</evidence>
<dbReference type="InterPro" id="IPR050382">
    <property type="entry name" value="MFS_Na/Anion_cotransporter"/>
</dbReference>
<evidence type="ECO:0000256" key="5">
    <source>
        <dbReference type="SAM" id="Phobius"/>
    </source>
</evidence>
<sequence length="428" mass="46656">MSKSSAVAGSTGPSFARRRRWIPISLLSLAALINYLDRGSLSVALPFVARDMQLDPLQQGWALAAFSITYTLFQLPAGWMADRWRLKWLYAGAFALWCLASAATGLAGDLAMLIFFRLLLGIGESINLPGGLRFISEQFDSHERAVPSAIFDVGCKAGLAIGLVVEAWILRNFGWSWMFLSTGLIGLLWLLPWLLLYPAPSIAAASRRAAPPLSALIGIVRSRNTWGMAAGFFCWNYFWYLLISWGPSYLYTVRRISLSHLGWVAGGIYLVIACSEITGGWLTGVLMRRGWSVTRSIKTIIVVGFSLGLFVMPACLATGRNLALLFLYISALSGVLISAILVVPQQCAPPNEVGSYVSFQNFIGNLPGIIGPVITGWIVRRSGSFVPAFSIGAVACVGGIACYVWWMKTFKSENTSRNVNAADQAIFE</sequence>
<feature type="transmembrane region" description="Helical" evidence="5">
    <location>
        <begin position="226"/>
        <end position="243"/>
    </location>
</feature>
<feature type="transmembrane region" description="Helical" evidence="5">
    <location>
        <begin position="263"/>
        <end position="287"/>
    </location>
</feature>
<keyword evidence="4 5" id="KW-0472">Membrane</keyword>
<proteinExistence type="predicted"/>
<dbReference type="SUPFAM" id="SSF103473">
    <property type="entry name" value="MFS general substrate transporter"/>
    <property type="match status" value="1"/>
</dbReference>
<feature type="domain" description="Major facilitator superfamily (MFS) profile" evidence="6">
    <location>
        <begin position="23"/>
        <end position="410"/>
    </location>
</feature>
<dbReference type="Gene3D" id="1.20.1250.20">
    <property type="entry name" value="MFS general substrate transporter like domains"/>
    <property type="match status" value="2"/>
</dbReference>
<reference evidence="7 8" key="1">
    <citation type="submission" date="2020-08" db="EMBL/GenBank/DDBJ databases">
        <title>Edaphobacter telluris sp. nov. and Acidobacterium dinghuensis sp. nov., two acidobacteria isolated from forest soil.</title>
        <authorList>
            <person name="Fu J."/>
            <person name="Qiu L."/>
        </authorList>
    </citation>
    <scope>NUCLEOTIDE SEQUENCE [LARGE SCALE GENOMIC DNA]</scope>
    <source>
        <strain evidence="7">4Y35</strain>
    </source>
</reference>
<gene>
    <name evidence="7" type="ORF">H7849_15360</name>
</gene>
<keyword evidence="3 5" id="KW-1133">Transmembrane helix</keyword>
<dbReference type="InterPro" id="IPR011701">
    <property type="entry name" value="MFS"/>
</dbReference>
<feature type="transmembrane region" description="Helical" evidence="5">
    <location>
        <begin position="175"/>
        <end position="197"/>
    </location>
</feature>
<evidence type="ECO:0000313" key="7">
    <source>
        <dbReference type="EMBL" id="QNI30520.1"/>
    </source>
</evidence>
<dbReference type="GO" id="GO:0022857">
    <property type="term" value="F:transmembrane transporter activity"/>
    <property type="evidence" value="ECO:0007669"/>
    <property type="project" value="InterPro"/>
</dbReference>
<dbReference type="KEGG" id="adin:H7849_15360"/>
<evidence type="ECO:0000256" key="4">
    <source>
        <dbReference type="ARBA" id="ARBA00023136"/>
    </source>
</evidence>
<dbReference type="Pfam" id="PF07690">
    <property type="entry name" value="MFS_1"/>
    <property type="match status" value="1"/>
</dbReference>
<feature type="transmembrane region" description="Helical" evidence="5">
    <location>
        <begin position="88"/>
        <end position="108"/>
    </location>
</feature>
<feature type="transmembrane region" description="Helical" evidence="5">
    <location>
        <begin position="21"/>
        <end position="41"/>
    </location>
</feature>
<protein>
    <submittedName>
        <fullName evidence="7">MFS transporter</fullName>
    </submittedName>
</protein>
<feature type="transmembrane region" description="Helical" evidence="5">
    <location>
        <begin position="114"/>
        <end position="136"/>
    </location>
</feature>
<evidence type="ECO:0000259" key="6">
    <source>
        <dbReference type="PROSITE" id="PS50850"/>
    </source>
</evidence>
<dbReference type="PROSITE" id="PS50850">
    <property type="entry name" value="MFS"/>
    <property type="match status" value="1"/>
</dbReference>
<feature type="transmembrane region" description="Helical" evidence="5">
    <location>
        <begin position="61"/>
        <end position="81"/>
    </location>
</feature>
<evidence type="ECO:0000256" key="2">
    <source>
        <dbReference type="ARBA" id="ARBA00022692"/>
    </source>
</evidence>
<dbReference type="InterPro" id="IPR036259">
    <property type="entry name" value="MFS_trans_sf"/>
</dbReference>
<evidence type="ECO:0000313" key="8">
    <source>
        <dbReference type="Proteomes" id="UP000515312"/>
    </source>
</evidence>
<dbReference type="GO" id="GO:0016020">
    <property type="term" value="C:membrane"/>
    <property type="evidence" value="ECO:0007669"/>
    <property type="project" value="UniProtKB-SubCell"/>
</dbReference>
<dbReference type="RefSeq" id="WP_186740461.1">
    <property type="nucleotide sequence ID" value="NZ_CP060394.1"/>
</dbReference>
<feature type="transmembrane region" description="Helical" evidence="5">
    <location>
        <begin position="325"/>
        <end position="344"/>
    </location>
</feature>
<dbReference type="PANTHER" id="PTHR11662">
    <property type="entry name" value="SOLUTE CARRIER FAMILY 17"/>
    <property type="match status" value="1"/>
</dbReference>